<sequence length="1015" mass="115268">MSKQQTHRWLFVEDFDDAIKQLVDLLRGSDGTIEDKTQSFILGGWGHSHLGASVVFRAAAKLLKCDDSDMQKYFGKNFHVDCSQCKNRRTIQKAIARELNLHHVMHIFDKTDEEDDFRGVDDSSREEISSIGSLINRFLRNERFLMILQYGGVENMDLVECGIPAFGKGKLLCSNDGRFQVIREEMMLIPSFANIVVYMGFSVSASIHLRDVLHEEAVGVIDDIGMEGMNPTIVLDCFFYSLYKITQLYVGVNDDWATHACNYWICDGILGEDKAWEIGNALYRVMPPLGYISSRIRLLFLRLEIQDIEQWGRMEKKVCWWYPFTSNKIGAQDICNVPDCASSYFLTFQGDVPLYVPNDLFQQAKNLRVLKVCNCSFNFASPPFQCCHNLRFLWLEHCTNTEKEQSGVPFFPNLLVLDLRFTDYVLLAQMVELMTNLRELNTKGISWKTMSHGWKNLKKLHKLRVTESSNVVTVDCCSSMDMMSLELIDLSGNTHMKSLPTLSSARSLKMLVLDGCSSLENVVLGRAHPLLENFSFDGYGPAENWTRSINLPQKEVRLTSPIVPVEIVKVTKISLDGCIQLHNIFLRALPNLEELDLSGTAIKKLDVDAMQVPKLKKLFLLGCKHLHSLILGGEPRLEVLHVDMQGKKRSMVCCGGQGSFGFHAFVAFTDGRFIGSCSTGLYYRTTSCISKVYLLISCMSHSQTKITKSIKEIGSSQEGLVPTSPLLPYNNISLTEDVTCSSLVINSRQYLTLDVHIEIGEGSYNLEHMQDAYFEDFVADVQSLHVHDNSSITAIPPTTEVRWTNLEWCHVDSCPNLYTVFSFPVSGENFGRMKVFSASDLPVAYCVWNRCINFEGLFSYLQQLQHIYLYNCPRLVFVLPISFTLPNLETLQMAYCNSLRHVFPLNDKCPEEISSGVTFENLKHIKLYHLHNLEQICEAKLTAPALQTISLRDCWGLRRLPAVASQGPKPVVDCEKDWWNKLEWDGLDAGHDPSLFETRHSAYYKKTLPRVSVLR</sequence>
<dbReference type="Gene3D" id="3.80.10.10">
    <property type="entry name" value="Ribonuclease Inhibitor"/>
    <property type="match status" value="3"/>
</dbReference>
<comment type="caution">
    <text evidence="2">The sequence shown here is derived from an EMBL/GenBank/DDBJ whole genome shotgun (WGS) entry which is preliminary data.</text>
</comment>
<dbReference type="Pfam" id="PF23247">
    <property type="entry name" value="LRR_RPS2"/>
    <property type="match status" value="1"/>
</dbReference>
<name>A0AAD8VNB4_LOLMU</name>
<keyword evidence="3" id="KW-1185">Reference proteome</keyword>
<dbReference type="EMBL" id="JAUUTY010000007">
    <property type="protein sequence ID" value="KAK1613024.1"/>
    <property type="molecule type" value="Genomic_DNA"/>
</dbReference>
<evidence type="ECO:0000313" key="2">
    <source>
        <dbReference type="EMBL" id="KAK1613024.1"/>
    </source>
</evidence>
<feature type="domain" description="Disease resistance protein At4g27190-like leucine-rich repeats" evidence="1">
    <location>
        <begin position="885"/>
        <end position="960"/>
    </location>
</feature>
<reference evidence="2" key="1">
    <citation type="submission" date="2023-07" db="EMBL/GenBank/DDBJ databases">
        <title>A chromosome-level genome assembly of Lolium multiflorum.</title>
        <authorList>
            <person name="Chen Y."/>
            <person name="Copetti D."/>
            <person name="Kolliker R."/>
            <person name="Studer B."/>
        </authorList>
    </citation>
    <scope>NUCLEOTIDE SEQUENCE</scope>
    <source>
        <strain evidence="2">02402/16</strain>
        <tissue evidence="2">Leaf</tissue>
    </source>
</reference>
<dbReference type="PANTHER" id="PTHR33463">
    <property type="entry name" value="NB-ARC DOMAIN-CONTAINING PROTEIN-RELATED"/>
    <property type="match status" value="1"/>
</dbReference>
<gene>
    <name evidence="2" type="ORF">QYE76_036697</name>
</gene>
<dbReference type="SUPFAM" id="SSF52047">
    <property type="entry name" value="RNI-like"/>
    <property type="match status" value="1"/>
</dbReference>
<dbReference type="AlphaFoldDB" id="A0AAD8VNB4"/>
<dbReference type="InterPro" id="IPR057135">
    <property type="entry name" value="At4g27190-like_LRR"/>
</dbReference>
<evidence type="ECO:0000259" key="1">
    <source>
        <dbReference type="Pfam" id="PF23247"/>
    </source>
</evidence>
<organism evidence="2 3">
    <name type="scientific">Lolium multiflorum</name>
    <name type="common">Italian ryegrass</name>
    <name type="synonym">Lolium perenne subsp. multiflorum</name>
    <dbReference type="NCBI Taxonomy" id="4521"/>
    <lineage>
        <taxon>Eukaryota</taxon>
        <taxon>Viridiplantae</taxon>
        <taxon>Streptophyta</taxon>
        <taxon>Embryophyta</taxon>
        <taxon>Tracheophyta</taxon>
        <taxon>Spermatophyta</taxon>
        <taxon>Magnoliopsida</taxon>
        <taxon>Liliopsida</taxon>
        <taxon>Poales</taxon>
        <taxon>Poaceae</taxon>
        <taxon>BOP clade</taxon>
        <taxon>Pooideae</taxon>
        <taxon>Poodae</taxon>
        <taxon>Poeae</taxon>
        <taxon>Poeae Chloroplast Group 2 (Poeae type)</taxon>
        <taxon>Loliodinae</taxon>
        <taxon>Loliinae</taxon>
        <taxon>Lolium</taxon>
    </lineage>
</organism>
<dbReference type="InterPro" id="IPR032675">
    <property type="entry name" value="LRR_dom_sf"/>
</dbReference>
<evidence type="ECO:0000313" key="3">
    <source>
        <dbReference type="Proteomes" id="UP001231189"/>
    </source>
</evidence>
<protein>
    <recommendedName>
        <fullName evidence="1">Disease resistance protein At4g27190-like leucine-rich repeats domain-containing protein</fullName>
    </recommendedName>
</protein>
<accession>A0AAD8VNB4</accession>
<dbReference type="InterPro" id="IPR050905">
    <property type="entry name" value="Plant_NBS-LRR"/>
</dbReference>
<dbReference type="Proteomes" id="UP001231189">
    <property type="component" value="Unassembled WGS sequence"/>
</dbReference>
<dbReference type="SUPFAM" id="SSF52058">
    <property type="entry name" value="L domain-like"/>
    <property type="match status" value="1"/>
</dbReference>
<proteinExistence type="predicted"/>
<dbReference type="PANTHER" id="PTHR33463:SF70">
    <property type="entry name" value="SWIM-TYPE DOMAIN-CONTAINING PROTEIN"/>
    <property type="match status" value="1"/>
</dbReference>